<evidence type="ECO:0000313" key="3">
    <source>
        <dbReference type="Proteomes" id="UP000799429"/>
    </source>
</evidence>
<dbReference type="EMBL" id="MU006094">
    <property type="protein sequence ID" value="KAF2839631.1"/>
    <property type="molecule type" value="Genomic_DNA"/>
</dbReference>
<feature type="compositionally biased region" description="Basic and acidic residues" evidence="1">
    <location>
        <begin position="1"/>
        <end position="13"/>
    </location>
</feature>
<evidence type="ECO:0000313" key="2">
    <source>
        <dbReference type="EMBL" id="KAF2839631.1"/>
    </source>
</evidence>
<feature type="compositionally biased region" description="Low complexity" evidence="1">
    <location>
        <begin position="149"/>
        <end position="164"/>
    </location>
</feature>
<gene>
    <name evidence="2" type="ORF">M501DRAFT_1056974</name>
</gene>
<protein>
    <submittedName>
        <fullName evidence="2">Uncharacterized protein</fullName>
    </submittedName>
</protein>
<proteinExistence type="predicted"/>
<reference evidence="2" key="1">
    <citation type="journal article" date="2020" name="Stud. Mycol.">
        <title>101 Dothideomycetes genomes: a test case for predicting lifestyles and emergence of pathogens.</title>
        <authorList>
            <person name="Haridas S."/>
            <person name="Albert R."/>
            <person name="Binder M."/>
            <person name="Bloem J."/>
            <person name="Labutti K."/>
            <person name="Salamov A."/>
            <person name="Andreopoulos B."/>
            <person name="Baker S."/>
            <person name="Barry K."/>
            <person name="Bills G."/>
            <person name="Bluhm B."/>
            <person name="Cannon C."/>
            <person name="Castanera R."/>
            <person name="Culley D."/>
            <person name="Daum C."/>
            <person name="Ezra D."/>
            <person name="Gonzalez J."/>
            <person name="Henrissat B."/>
            <person name="Kuo A."/>
            <person name="Liang C."/>
            <person name="Lipzen A."/>
            <person name="Lutzoni F."/>
            <person name="Magnuson J."/>
            <person name="Mondo S."/>
            <person name="Nolan M."/>
            <person name="Ohm R."/>
            <person name="Pangilinan J."/>
            <person name="Park H.-J."/>
            <person name="Ramirez L."/>
            <person name="Alfaro M."/>
            <person name="Sun H."/>
            <person name="Tritt A."/>
            <person name="Yoshinaga Y."/>
            <person name="Zwiers L.-H."/>
            <person name="Turgeon B."/>
            <person name="Goodwin S."/>
            <person name="Spatafora J."/>
            <person name="Crous P."/>
            <person name="Grigoriev I."/>
        </authorList>
    </citation>
    <scope>NUCLEOTIDE SEQUENCE</scope>
    <source>
        <strain evidence="2">CBS 101060</strain>
    </source>
</reference>
<organism evidence="2 3">
    <name type="scientific">Patellaria atrata CBS 101060</name>
    <dbReference type="NCBI Taxonomy" id="1346257"/>
    <lineage>
        <taxon>Eukaryota</taxon>
        <taxon>Fungi</taxon>
        <taxon>Dikarya</taxon>
        <taxon>Ascomycota</taxon>
        <taxon>Pezizomycotina</taxon>
        <taxon>Dothideomycetes</taxon>
        <taxon>Dothideomycetes incertae sedis</taxon>
        <taxon>Patellariales</taxon>
        <taxon>Patellariaceae</taxon>
        <taxon>Patellaria</taxon>
    </lineage>
</organism>
<feature type="compositionally biased region" description="Low complexity" evidence="1">
    <location>
        <begin position="20"/>
        <end position="46"/>
    </location>
</feature>
<dbReference type="OrthoDB" id="5328813at2759"/>
<dbReference type="AlphaFoldDB" id="A0A9P4SBK8"/>
<dbReference type="Proteomes" id="UP000799429">
    <property type="component" value="Unassembled WGS sequence"/>
</dbReference>
<feature type="compositionally biased region" description="Low complexity" evidence="1">
    <location>
        <begin position="69"/>
        <end position="84"/>
    </location>
</feature>
<feature type="region of interest" description="Disordered" evidence="1">
    <location>
        <begin position="1"/>
        <end position="115"/>
    </location>
</feature>
<feature type="compositionally biased region" description="Polar residues" evidence="1">
    <location>
        <begin position="58"/>
        <end position="68"/>
    </location>
</feature>
<feature type="region of interest" description="Disordered" evidence="1">
    <location>
        <begin position="144"/>
        <end position="179"/>
    </location>
</feature>
<sequence>MAGQDKHSPDPSSRHRRTPKPSFRTPKTSSSSSVISAPPKAAIAAEKATKDEPRRRYQTPTEQKPSSQSTDNSPPSADSSPNNTFHDAQSSSQSPNLHPDRLTELEKALLAAQAEQRRMSEEISQLQAHELLFRETLDSYKAELERASRSSVPQESSQPPSRRSWSQERASLQSRIQDASAELADRDMAWTRALHRERGERSRERNQLLERLHTAEREARMYEEDARAYHAQLMELKTSISSLTRVDSQVTDREIVEVLGHLHHRVREWVISNFRRSKLRTEGLTGLTGELVRSVAPGYGMGTGTPSGAKIAVLQGIVARQVVGILRDEHLFGLPREGALGQLHSLFEYLHATKSPGDFQQWRAATYTILQKDGDRTLETTAAVLVDTLVSQTERIIHDLTGADQFSKETRAQLHSIIQQVVELSRTLIQQHAQYRVIFPPSRNEKEELVFDHTGMEAFAAEETEEDEMEAVKKVYCITFPGLEKLADSGRAHLLVKAKVLCEN</sequence>
<feature type="compositionally biased region" description="Polar residues" evidence="1">
    <location>
        <begin position="168"/>
        <end position="177"/>
    </location>
</feature>
<feature type="compositionally biased region" description="Polar residues" evidence="1">
    <location>
        <begin position="85"/>
        <end position="96"/>
    </location>
</feature>
<evidence type="ECO:0000256" key="1">
    <source>
        <dbReference type="SAM" id="MobiDB-lite"/>
    </source>
</evidence>
<name>A0A9P4SBK8_9PEZI</name>
<accession>A0A9P4SBK8</accession>
<comment type="caution">
    <text evidence="2">The sequence shown here is derived from an EMBL/GenBank/DDBJ whole genome shotgun (WGS) entry which is preliminary data.</text>
</comment>
<keyword evidence="3" id="KW-1185">Reference proteome</keyword>
<feature type="compositionally biased region" description="Basic and acidic residues" evidence="1">
    <location>
        <begin position="98"/>
        <end position="107"/>
    </location>
</feature>